<accession>A0ABS4XR59</accession>
<evidence type="ECO:0000256" key="9">
    <source>
        <dbReference type="ARBA" id="ARBA00023125"/>
    </source>
</evidence>
<feature type="region of interest" description="Disordered" evidence="12">
    <location>
        <begin position="88"/>
        <end position="110"/>
    </location>
</feature>
<evidence type="ECO:0000256" key="5">
    <source>
        <dbReference type="ARBA" id="ARBA00022723"/>
    </source>
</evidence>
<name>A0ABS4XR59_GLUPR</name>
<evidence type="ECO:0000256" key="10">
    <source>
        <dbReference type="ARBA" id="ARBA00023157"/>
    </source>
</evidence>
<evidence type="ECO:0000256" key="6">
    <source>
        <dbReference type="ARBA" id="ARBA00023004"/>
    </source>
</evidence>
<evidence type="ECO:0000256" key="8">
    <source>
        <dbReference type="ARBA" id="ARBA00023015"/>
    </source>
</evidence>
<dbReference type="InterPro" id="IPR003482">
    <property type="entry name" value="Whib"/>
</dbReference>
<evidence type="ECO:0000256" key="11">
    <source>
        <dbReference type="ARBA" id="ARBA00023163"/>
    </source>
</evidence>
<protein>
    <recommendedName>
        <fullName evidence="13">4Fe-4S Wbl-type domain-containing protein</fullName>
    </recommendedName>
</protein>
<feature type="compositionally biased region" description="Basic residues" evidence="12">
    <location>
        <begin position="97"/>
        <end position="110"/>
    </location>
</feature>
<dbReference type="Proteomes" id="UP001195422">
    <property type="component" value="Unassembled WGS sequence"/>
</dbReference>
<dbReference type="Pfam" id="PF02467">
    <property type="entry name" value="Whib"/>
    <property type="match status" value="1"/>
</dbReference>
<dbReference type="RefSeq" id="WP_209550388.1">
    <property type="nucleotide sequence ID" value="NZ_BMPH01000003.1"/>
</dbReference>
<evidence type="ECO:0000313" key="15">
    <source>
        <dbReference type="Proteomes" id="UP001195422"/>
    </source>
</evidence>
<keyword evidence="10" id="KW-1015">Disulfide bond</keyword>
<sequence length="110" mass="12691">MKYQLATHSDTIDWRQEAECRKHYDLLRGGGDPWFPPPGKSTEVNDKALKICFSCPVQQQCLEYALEKKELKAGIFGGKTPTERQYIFKKQQQAKGIKTKTRKKRKAKTS</sequence>
<keyword evidence="4" id="KW-0004">4Fe-4S</keyword>
<keyword evidence="11" id="KW-0804">Transcription</keyword>
<reference evidence="14 15" key="1">
    <citation type="submission" date="2021-03" db="EMBL/GenBank/DDBJ databases">
        <title>Sequencing the genomes of 1000 actinobacteria strains.</title>
        <authorList>
            <person name="Klenk H.-P."/>
        </authorList>
    </citation>
    <scope>NUCLEOTIDE SEQUENCE [LARGE SCALE GENOMIC DNA]</scope>
    <source>
        <strain evidence="14 15">DSM 20168</strain>
    </source>
</reference>
<evidence type="ECO:0000256" key="4">
    <source>
        <dbReference type="ARBA" id="ARBA00022485"/>
    </source>
</evidence>
<dbReference type="PROSITE" id="PS51674">
    <property type="entry name" value="4FE4S_WBL"/>
    <property type="match status" value="1"/>
</dbReference>
<evidence type="ECO:0000256" key="1">
    <source>
        <dbReference type="ARBA" id="ARBA00001966"/>
    </source>
</evidence>
<dbReference type="EMBL" id="JAGIOJ010000001">
    <property type="protein sequence ID" value="MBP2398880.1"/>
    <property type="molecule type" value="Genomic_DNA"/>
</dbReference>
<dbReference type="InterPro" id="IPR034768">
    <property type="entry name" value="4FE4S_WBL"/>
</dbReference>
<keyword evidence="8" id="KW-0805">Transcription regulation</keyword>
<evidence type="ECO:0000256" key="12">
    <source>
        <dbReference type="SAM" id="MobiDB-lite"/>
    </source>
</evidence>
<keyword evidence="15" id="KW-1185">Reference proteome</keyword>
<evidence type="ECO:0000259" key="13">
    <source>
        <dbReference type="PROSITE" id="PS51674"/>
    </source>
</evidence>
<comment type="subcellular location">
    <subcellularLocation>
        <location evidence="2">Cytoplasm</location>
    </subcellularLocation>
</comment>
<proteinExistence type="inferred from homology"/>
<evidence type="ECO:0000256" key="2">
    <source>
        <dbReference type="ARBA" id="ARBA00004496"/>
    </source>
</evidence>
<keyword evidence="6" id="KW-0408">Iron</keyword>
<evidence type="ECO:0000256" key="3">
    <source>
        <dbReference type="ARBA" id="ARBA00006597"/>
    </source>
</evidence>
<keyword evidence="5" id="KW-0479">Metal-binding</keyword>
<comment type="similarity">
    <text evidence="3">Belongs to the WhiB family.</text>
</comment>
<evidence type="ECO:0000313" key="14">
    <source>
        <dbReference type="EMBL" id="MBP2398880.1"/>
    </source>
</evidence>
<keyword evidence="7" id="KW-0411">Iron-sulfur</keyword>
<comment type="cofactor">
    <cofactor evidence="1">
        <name>[4Fe-4S] cluster</name>
        <dbReference type="ChEBI" id="CHEBI:49883"/>
    </cofactor>
</comment>
<comment type="caution">
    <text evidence="14">The sequence shown here is derived from an EMBL/GenBank/DDBJ whole genome shotgun (WGS) entry which is preliminary data.</text>
</comment>
<keyword evidence="9" id="KW-0238">DNA-binding</keyword>
<gene>
    <name evidence="14" type="ORF">JOF39_001961</name>
</gene>
<dbReference type="PANTHER" id="PTHR38839">
    <property type="entry name" value="TRANSCRIPTIONAL REGULATOR WHID-RELATED"/>
    <property type="match status" value="1"/>
</dbReference>
<evidence type="ECO:0000256" key="7">
    <source>
        <dbReference type="ARBA" id="ARBA00023014"/>
    </source>
</evidence>
<feature type="domain" description="4Fe-4S Wbl-type" evidence="13">
    <location>
        <begin position="19"/>
        <end position="86"/>
    </location>
</feature>
<organism evidence="14 15">
    <name type="scientific">Glutamicibacter protophormiae</name>
    <name type="common">Brevibacterium protophormiae</name>
    <dbReference type="NCBI Taxonomy" id="37930"/>
    <lineage>
        <taxon>Bacteria</taxon>
        <taxon>Bacillati</taxon>
        <taxon>Actinomycetota</taxon>
        <taxon>Actinomycetes</taxon>
        <taxon>Micrococcales</taxon>
        <taxon>Micrococcaceae</taxon>
        <taxon>Glutamicibacter</taxon>
    </lineage>
</organism>